<protein>
    <recommendedName>
        <fullName evidence="1">[acyl-carrier-protein] S-malonyltransferase</fullName>
        <ecNumber evidence="1">2.3.1.39</ecNumber>
    </recommendedName>
</protein>
<dbReference type="InterPro" id="IPR009081">
    <property type="entry name" value="PP-bd_ACP"/>
</dbReference>
<dbReference type="Gene3D" id="3.40.366.10">
    <property type="entry name" value="Malonyl-Coenzyme A Acyl Carrier Protein, domain 2"/>
    <property type="match status" value="1"/>
</dbReference>
<dbReference type="PROSITE" id="PS50075">
    <property type="entry name" value="CARRIER"/>
    <property type="match status" value="1"/>
</dbReference>
<evidence type="ECO:0000256" key="6">
    <source>
        <dbReference type="SAM" id="MobiDB-lite"/>
    </source>
</evidence>
<dbReference type="EMBL" id="JAIFZO010000002">
    <property type="protein sequence ID" value="MCX4238848.1"/>
    <property type="molecule type" value="Genomic_DNA"/>
</dbReference>
<dbReference type="SMART" id="SM00827">
    <property type="entry name" value="PKS_AT"/>
    <property type="match status" value="1"/>
</dbReference>
<reference evidence="8" key="1">
    <citation type="journal article" date="2022" name="bioRxiv">
        <title>Discovery and biosynthetic assessment of Streptomyces ortus sp nov. isolated from a deep-sea sponge.</title>
        <authorList>
            <person name="Williams S.E."/>
        </authorList>
    </citation>
    <scope>NUCLEOTIDE SEQUENCE</scope>
    <source>
        <strain evidence="8">A15ISP2-DRY2</strain>
    </source>
</reference>
<dbReference type="InterPro" id="IPR001227">
    <property type="entry name" value="Ac_transferase_dom_sf"/>
</dbReference>
<evidence type="ECO:0000313" key="9">
    <source>
        <dbReference type="Proteomes" id="UP001165590"/>
    </source>
</evidence>
<evidence type="ECO:0000256" key="5">
    <source>
        <dbReference type="ARBA" id="ARBA00048462"/>
    </source>
</evidence>
<dbReference type="GO" id="GO:0016746">
    <property type="term" value="F:acyltransferase activity"/>
    <property type="evidence" value="ECO:0007669"/>
    <property type="project" value="UniProtKB-KW"/>
</dbReference>
<dbReference type="Gene3D" id="1.10.1200.10">
    <property type="entry name" value="ACP-like"/>
    <property type="match status" value="1"/>
</dbReference>
<feature type="compositionally biased region" description="Low complexity" evidence="6">
    <location>
        <begin position="345"/>
        <end position="361"/>
    </location>
</feature>
<dbReference type="PANTHER" id="PTHR42681">
    <property type="entry name" value="MALONYL-COA-ACYL CARRIER PROTEIN TRANSACYLASE, MITOCHONDRIAL"/>
    <property type="match status" value="1"/>
</dbReference>
<evidence type="ECO:0000256" key="4">
    <source>
        <dbReference type="ARBA" id="ARBA00023315"/>
    </source>
</evidence>
<dbReference type="SUPFAM" id="SSF47336">
    <property type="entry name" value="ACP-like"/>
    <property type="match status" value="1"/>
</dbReference>
<keyword evidence="4 8" id="KW-0012">Acyltransferase</keyword>
<evidence type="ECO:0000313" key="8">
    <source>
        <dbReference type="EMBL" id="MCX4238848.1"/>
    </source>
</evidence>
<proteinExistence type="predicted"/>
<gene>
    <name evidence="8" type="ORF">K3769_39975</name>
</gene>
<evidence type="ECO:0000256" key="1">
    <source>
        <dbReference type="ARBA" id="ARBA00013258"/>
    </source>
</evidence>
<organism evidence="8 9">
    <name type="scientific">Streptomyces ortus</name>
    <dbReference type="NCBI Taxonomy" id="2867268"/>
    <lineage>
        <taxon>Bacteria</taxon>
        <taxon>Bacillati</taxon>
        <taxon>Actinomycetota</taxon>
        <taxon>Actinomycetes</taxon>
        <taxon>Kitasatosporales</taxon>
        <taxon>Streptomycetaceae</taxon>
        <taxon>Streptomyces</taxon>
    </lineage>
</organism>
<dbReference type="EC" id="2.3.1.39" evidence="1"/>
<evidence type="ECO:0000256" key="3">
    <source>
        <dbReference type="ARBA" id="ARBA00023194"/>
    </source>
</evidence>
<dbReference type="SUPFAM" id="SSF52151">
    <property type="entry name" value="FabD/lysophospholipase-like"/>
    <property type="match status" value="1"/>
</dbReference>
<sequence>MSQSHLIVFPGAAAYKCGALADLAEKHRETYGLLSLIDDVADEFGSGPVSGPLLDPGERDLPALMTDDPVTFHLAIYAASIAVYRARPPAANAPTVLLGLSLGEVMALVAAGAYDVLSGARIVAYRTRIMCELLGGETAAVAIDADAHRTRHLLGAVGNPALAVAVEGAATQTVVAGPAPAVEELRSQAGHLGLRATPIASPFASHHPDYTHVADRLWRAIESLPRRPLRLPVYSPIHSGFYRDSDDLARSLADHVCRPVRLRTALETLRDAGVDSFTECSARPLLTPLISPVIPARTAGLPEPTRPPAPAQTDRTLSTDAPHQPPAELPAPAGQSPADPEPGSTNPVAANNPAPESPPATATFESIRDIYAQALGYPEEAFEPDTDMEADLGITSMRQTEILGTVLHRFDLPELPDHFSISAYPTISKILAFVQDQTAGAQAVAR</sequence>
<evidence type="ECO:0000259" key="7">
    <source>
        <dbReference type="PROSITE" id="PS50075"/>
    </source>
</evidence>
<dbReference type="Gene3D" id="3.30.70.250">
    <property type="entry name" value="Malonyl-CoA ACP transacylase, ACP-binding"/>
    <property type="match status" value="1"/>
</dbReference>
<keyword evidence="3" id="KW-0045">Antibiotic biosynthesis</keyword>
<comment type="caution">
    <text evidence="8">The sequence shown here is derived from an EMBL/GenBank/DDBJ whole genome shotgun (WGS) entry which is preliminary data.</text>
</comment>
<feature type="domain" description="Carrier" evidence="7">
    <location>
        <begin position="358"/>
        <end position="438"/>
    </location>
</feature>
<dbReference type="Proteomes" id="UP001165590">
    <property type="component" value="Unassembled WGS sequence"/>
</dbReference>
<dbReference type="InterPro" id="IPR014043">
    <property type="entry name" value="Acyl_transferase_dom"/>
</dbReference>
<dbReference type="Pfam" id="PF00550">
    <property type="entry name" value="PP-binding"/>
    <property type="match status" value="1"/>
</dbReference>
<name>A0ABT3VGP1_9ACTN</name>
<dbReference type="InterPro" id="IPR050858">
    <property type="entry name" value="Mal-CoA-ACP_Trans/PKS_FabD"/>
</dbReference>
<accession>A0ABT3VGP1</accession>
<dbReference type="InterPro" id="IPR016035">
    <property type="entry name" value="Acyl_Trfase/lysoPLipase"/>
</dbReference>
<dbReference type="RefSeq" id="WP_267031105.1">
    <property type="nucleotide sequence ID" value="NZ_JAIFZO010000002.1"/>
</dbReference>
<keyword evidence="2" id="KW-0808">Transferase</keyword>
<dbReference type="PANTHER" id="PTHR42681:SF1">
    <property type="entry name" value="MALONYL-COA-ACYL CARRIER PROTEIN TRANSACYLASE, MITOCHONDRIAL"/>
    <property type="match status" value="1"/>
</dbReference>
<keyword evidence="9" id="KW-1185">Reference proteome</keyword>
<feature type="region of interest" description="Disordered" evidence="6">
    <location>
        <begin position="296"/>
        <end position="361"/>
    </location>
</feature>
<dbReference type="Pfam" id="PF00698">
    <property type="entry name" value="Acyl_transf_1"/>
    <property type="match status" value="1"/>
</dbReference>
<evidence type="ECO:0000256" key="2">
    <source>
        <dbReference type="ARBA" id="ARBA00022679"/>
    </source>
</evidence>
<dbReference type="InterPro" id="IPR036736">
    <property type="entry name" value="ACP-like_sf"/>
</dbReference>
<comment type="catalytic activity">
    <reaction evidence="5">
        <text>holo-[ACP] + malonyl-CoA = malonyl-[ACP] + CoA</text>
        <dbReference type="Rhea" id="RHEA:41792"/>
        <dbReference type="Rhea" id="RHEA-COMP:9623"/>
        <dbReference type="Rhea" id="RHEA-COMP:9685"/>
        <dbReference type="ChEBI" id="CHEBI:57287"/>
        <dbReference type="ChEBI" id="CHEBI:57384"/>
        <dbReference type="ChEBI" id="CHEBI:64479"/>
        <dbReference type="ChEBI" id="CHEBI:78449"/>
        <dbReference type="EC" id="2.3.1.39"/>
    </reaction>
</comment>